<dbReference type="EMBL" id="NPDN01000006">
    <property type="protein sequence ID" value="PJZ24981.1"/>
    <property type="molecule type" value="Genomic_DNA"/>
</dbReference>
<evidence type="ECO:0000313" key="2">
    <source>
        <dbReference type="EMBL" id="PJZ24981.1"/>
    </source>
</evidence>
<reference evidence="2 3" key="1">
    <citation type="submission" date="2017-07" db="EMBL/GenBank/DDBJ databases">
        <title>Leptospira spp. isolated from tropical soils.</title>
        <authorList>
            <person name="Thibeaux R."/>
            <person name="Iraola G."/>
            <person name="Ferres I."/>
            <person name="Bierque E."/>
            <person name="Girault D."/>
            <person name="Soupe-Gilbert M.-E."/>
            <person name="Picardeau M."/>
            <person name="Goarant C."/>
        </authorList>
    </citation>
    <scope>NUCLEOTIDE SEQUENCE [LARGE SCALE GENOMIC DNA]</scope>
    <source>
        <strain evidence="2 3">MCA1-C-A1</strain>
    </source>
</reference>
<name>A0A2M9XBB2_9LEPT</name>
<keyword evidence="1" id="KW-0472">Membrane</keyword>
<feature type="transmembrane region" description="Helical" evidence="1">
    <location>
        <begin position="6"/>
        <end position="23"/>
    </location>
</feature>
<keyword evidence="1" id="KW-0812">Transmembrane</keyword>
<protein>
    <submittedName>
        <fullName evidence="2">Uncharacterized protein</fullName>
    </submittedName>
</protein>
<evidence type="ECO:0000256" key="1">
    <source>
        <dbReference type="SAM" id="Phobius"/>
    </source>
</evidence>
<dbReference type="AlphaFoldDB" id="A0A2M9XBB2"/>
<comment type="caution">
    <text evidence="2">The sequence shown here is derived from an EMBL/GenBank/DDBJ whole genome shotgun (WGS) entry which is preliminary data.</text>
</comment>
<keyword evidence="1" id="KW-1133">Transmembrane helix</keyword>
<accession>A0A2M9XBB2</accession>
<dbReference type="OrthoDB" id="331535at2"/>
<keyword evidence="3" id="KW-1185">Reference proteome</keyword>
<proteinExistence type="predicted"/>
<gene>
    <name evidence="2" type="ORF">CH357_12225</name>
</gene>
<organism evidence="2 3">
    <name type="scientific">Leptospira hartskeerlii</name>
    <dbReference type="NCBI Taxonomy" id="2023177"/>
    <lineage>
        <taxon>Bacteria</taxon>
        <taxon>Pseudomonadati</taxon>
        <taxon>Spirochaetota</taxon>
        <taxon>Spirochaetia</taxon>
        <taxon>Leptospirales</taxon>
        <taxon>Leptospiraceae</taxon>
        <taxon>Leptospira</taxon>
    </lineage>
</organism>
<evidence type="ECO:0000313" key="3">
    <source>
        <dbReference type="Proteomes" id="UP000232196"/>
    </source>
</evidence>
<sequence>MDKLFKTAFLLIYTLGLVFLIVLQERWGKKDSVPRPAIAEASRKCQYLECILREKNLVLGALDKSWKQIGTKRLFPD</sequence>
<dbReference type="Proteomes" id="UP000232196">
    <property type="component" value="Unassembled WGS sequence"/>
</dbReference>
<dbReference type="RefSeq" id="WP_100707061.1">
    <property type="nucleotide sequence ID" value="NZ_NPDL01000005.1"/>
</dbReference>